<organism evidence="2">
    <name type="scientific">Staphylococcus phage UHP46</name>
    <dbReference type="NCBI Taxonomy" id="3234966"/>
    <lineage>
        <taxon>Viruses</taxon>
        <taxon>Duplodnaviria</taxon>
        <taxon>Heunggongvirae</taxon>
        <taxon>Uroviricota</taxon>
        <taxon>Caudoviricetes</taxon>
        <taxon>Herelleviridae</taxon>
        <taxon>Twortvirinae</taxon>
        <taxon>Sciuriunavirus</taxon>
    </lineage>
</organism>
<proteinExistence type="predicted"/>
<feature type="transmembrane region" description="Helical" evidence="1">
    <location>
        <begin position="6"/>
        <end position="24"/>
    </location>
</feature>
<keyword evidence="1" id="KW-0812">Transmembrane</keyword>
<keyword evidence="1" id="KW-1133">Transmembrane helix</keyword>
<evidence type="ECO:0000313" key="2">
    <source>
        <dbReference type="EMBL" id="XDJ02797.1"/>
    </source>
</evidence>
<accession>A0AB39C816</accession>
<protein>
    <submittedName>
        <fullName evidence="2">Uncharacterized protein</fullName>
    </submittedName>
</protein>
<reference evidence="2" key="1">
    <citation type="submission" date="2024-06" db="EMBL/GenBank/DDBJ databases">
        <authorList>
            <person name="Najeeb S."/>
            <person name="Khan I."/>
            <person name="Muhammad J."/>
            <person name="Abbas A."/>
            <person name="Jahangir M."/>
            <person name="Alvi I.A."/>
            <person name="Ullah A."/>
            <person name="Ullah A."/>
            <person name="Khan A."/>
        </authorList>
    </citation>
    <scope>NUCLEOTIDE SEQUENCE</scope>
</reference>
<dbReference type="EMBL" id="PP995776">
    <property type="protein sequence ID" value="XDJ02797.1"/>
    <property type="molecule type" value="Genomic_DNA"/>
</dbReference>
<evidence type="ECO:0000256" key="1">
    <source>
        <dbReference type="SAM" id="Phobius"/>
    </source>
</evidence>
<keyword evidence="1" id="KW-0472">Membrane</keyword>
<sequence length="60" mass="6903">MILTTICLLMIASLFLYLISFILVMTFEKELYEKMFTISAFAGVIFSMTFMISLIITYGI</sequence>
<feature type="transmembrane region" description="Helical" evidence="1">
    <location>
        <begin position="36"/>
        <end position="58"/>
    </location>
</feature>
<name>A0AB39C816_9CAUD</name>